<dbReference type="Gene3D" id="1.10.3370.10">
    <property type="entry name" value="SecY subunit domain"/>
    <property type="match status" value="1"/>
</dbReference>
<dbReference type="InterPro" id="IPR002208">
    <property type="entry name" value="SecY/SEC61-alpha"/>
</dbReference>
<evidence type="ECO:0000256" key="1">
    <source>
        <dbReference type="ARBA" id="ARBA00004454"/>
    </source>
</evidence>
<dbReference type="FunFam" id="1.10.3370.10:FF:000003">
    <property type="entry name" value="Preprotein translocase subunit SECY, chloroplastic"/>
    <property type="match status" value="1"/>
</dbReference>
<keyword evidence="3 14" id="KW-0813">Transport</keyword>
<keyword evidence="6 14" id="KW-0812">Transmembrane</keyword>
<evidence type="ECO:0000256" key="15">
    <source>
        <dbReference type="RuleBase" id="RU004349"/>
    </source>
</evidence>
<keyword evidence="12 16" id="KW-0472">Membrane</keyword>
<keyword evidence="5" id="KW-0934">Plastid</keyword>
<evidence type="ECO:0000313" key="17">
    <source>
        <dbReference type="EMBL" id="JAG96712.1"/>
    </source>
</evidence>
<evidence type="ECO:0000256" key="2">
    <source>
        <dbReference type="ARBA" id="ARBA00005751"/>
    </source>
</evidence>
<evidence type="ECO:0000256" key="12">
    <source>
        <dbReference type="ARBA" id="ARBA00023136"/>
    </source>
</evidence>
<dbReference type="GO" id="GO:0015031">
    <property type="term" value="P:protein transport"/>
    <property type="evidence" value="ECO:0007669"/>
    <property type="project" value="UniProtKB-KW"/>
</dbReference>
<keyword evidence="10 14" id="KW-0811">Translocation</keyword>
<comment type="subcellular location">
    <subcellularLocation>
        <location evidence="14">Membrane</location>
        <topology evidence="14">Multi-pass membrane protein</topology>
    </subcellularLocation>
    <subcellularLocation>
        <location evidence="1">Plastid</location>
        <location evidence="1">Chloroplast thylakoid membrane</location>
        <topology evidence="1">Multi-pass membrane protein</topology>
    </subcellularLocation>
</comment>
<feature type="transmembrane region" description="Helical" evidence="16">
    <location>
        <begin position="302"/>
        <end position="319"/>
    </location>
</feature>
<keyword evidence="4" id="KW-0150">Chloroplast</keyword>
<dbReference type="SUPFAM" id="SSF103491">
    <property type="entry name" value="Preprotein translocase SecY subunit"/>
    <property type="match status" value="1"/>
</dbReference>
<protein>
    <recommendedName>
        <fullName evidence="13">CpSecY</fullName>
    </recommendedName>
</protein>
<accession>A0A0D6QYQ2</accession>
<comment type="similarity">
    <text evidence="2 15">Belongs to the SecY/SEC61-alpha family.</text>
</comment>
<feature type="transmembrane region" description="Helical" evidence="16">
    <location>
        <begin position="271"/>
        <end position="290"/>
    </location>
</feature>
<evidence type="ECO:0000256" key="5">
    <source>
        <dbReference type="ARBA" id="ARBA00022640"/>
    </source>
</evidence>
<evidence type="ECO:0000256" key="8">
    <source>
        <dbReference type="ARBA" id="ARBA00022946"/>
    </source>
</evidence>
<keyword evidence="11" id="KW-0793">Thylakoid</keyword>
<evidence type="ECO:0000256" key="10">
    <source>
        <dbReference type="ARBA" id="ARBA00023010"/>
    </source>
</evidence>
<dbReference type="PROSITE" id="PS00755">
    <property type="entry name" value="SECY_1"/>
    <property type="match status" value="1"/>
</dbReference>
<dbReference type="AlphaFoldDB" id="A0A0D6QYQ2"/>
<evidence type="ECO:0000256" key="16">
    <source>
        <dbReference type="SAM" id="Phobius"/>
    </source>
</evidence>
<evidence type="ECO:0000256" key="14">
    <source>
        <dbReference type="RuleBase" id="RU003484"/>
    </source>
</evidence>
<dbReference type="NCBIfam" id="TIGR00967">
    <property type="entry name" value="3a0501s007"/>
    <property type="match status" value="1"/>
</dbReference>
<dbReference type="Pfam" id="PF00344">
    <property type="entry name" value="SecY"/>
    <property type="match status" value="1"/>
</dbReference>
<dbReference type="InterPro" id="IPR023201">
    <property type="entry name" value="SecY_dom_sf"/>
</dbReference>
<name>A0A0D6QYQ2_ARACU</name>
<dbReference type="HAMAP" id="MF_01465">
    <property type="entry name" value="SecY"/>
    <property type="match status" value="1"/>
</dbReference>
<dbReference type="EMBL" id="GCKF01036560">
    <property type="protein sequence ID" value="JAG96712.1"/>
    <property type="molecule type" value="Transcribed_RNA"/>
</dbReference>
<organism evidence="17">
    <name type="scientific">Araucaria cunninghamii</name>
    <name type="common">Hoop pine</name>
    <name type="synonym">Moreton Bay pine</name>
    <dbReference type="NCBI Taxonomy" id="56994"/>
    <lineage>
        <taxon>Eukaryota</taxon>
        <taxon>Viridiplantae</taxon>
        <taxon>Streptophyta</taxon>
        <taxon>Embryophyta</taxon>
        <taxon>Tracheophyta</taxon>
        <taxon>Spermatophyta</taxon>
        <taxon>Pinopsida</taxon>
        <taxon>Pinidae</taxon>
        <taxon>Conifers II</taxon>
        <taxon>Araucariales</taxon>
        <taxon>Araucariaceae</taxon>
        <taxon>Araucaria</taxon>
    </lineage>
</organism>
<proteinExistence type="inferred from homology"/>
<keyword evidence="9 16" id="KW-1133">Transmembrane helix</keyword>
<evidence type="ECO:0000256" key="4">
    <source>
        <dbReference type="ARBA" id="ARBA00022528"/>
    </source>
</evidence>
<feature type="transmembrane region" description="Helical" evidence="16">
    <location>
        <begin position="331"/>
        <end position="351"/>
    </location>
</feature>
<dbReference type="PRINTS" id="PR00303">
    <property type="entry name" value="SECYTRNLCASE"/>
</dbReference>
<dbReference type="PROSITE" id="PS00756">
    <property type="entry name" value="SECY_2"/>
    <property type="match status" value="1"/>
</dbReference>
<evidence type="ECO:0000256" key="11">
    <source>
        <dbReference type="ARBA" id="ARBA00023078"/>
    </source>
</evidence>
<dbReference type="InterPro" id="IPR026593">
    <property type="entry name" value="SecY"/>
</dbReference>
<dbReference type="GO" id="GO:0009535">
    <property type="term" value="C:chloroplast thylakoid membrane"/>
    <property type="evidence" value="ECO:0007669"/>
    <property type="project" value="UniProtKB-SubCell"/>
</dbReference>
<sequence>MVLTLQMSCLQPAFLYLDVPKASVSPFQRHPFKNSNAFHKRFASCKASLAVDKKSNTKWGLNLPSNRNCQELEDTQFDPLGLNEETHSSLQSLWEDLIAILMPTTQNSLSLRQQKTSSSRGAAAAIEDSSIDVGDFFKGPLPGKFLKLLGYLALSRVGTYIPLGGVNREAFAGNLDQNSLLGTLDSFSGGGIGRLGICSLGIVPFINAQIVFQLLGQIIPKLQELQKKEGEAGRKKVLQWTRYASVGFAIVQAIGQVLYIRPYVDDFSTEWVLSSVTLLTVGAIVTTYIGEKINDLKLGNGTSLLIFTSILSYLPASIGRTVAQALQDGNYLGLTVIVLSFFLLVLGIVYVQEAERKLPINYASRYTLRSGGLKKSAYLPFKVNSAGVMPIIFSTSSLALPGTLARFTGISALKNAAISLAPGGPLYIPTNVLLIAFFNYYYTFLQLDPDDVSEQLKRQGASIATIRPGKTTAAFIKNVLARISVLGSAFLAVMAAGPAIVEQVTHLTAFRGFAGTSILILVGCATDTARKVQAEIVSQKYKNIEFYDIDNDSQSGFRQ</sequence>
<evidence type="ECO:0000256" key="3">
    <source>
        <dbReference type="ARBA" id="ARBA00022448"/>
    </source>
</evidence>
<reference evidence="17" key="1">
    <citation type="submission" date="2015-03" db="EMBL/GenBank/DDBJ databases">
        <title>A transcriptome of Araucaria cunninghamii, an australian fine timber species.</title>
        <authorList>
            <person name="Jing Yi C.J.Y."/>
            <person name="Yin San L.Y.S."/>
            <person name="Abdul Karim S.S."/>
            <person name="Wan Azmi N.N."/>
            <person name="Hercus R.R."/>
            <person name="Croft L.L."/>
        </authorList>
    </citation>
    <scope>NUCLEOTIDE SEQUENCE</scope>
    <source>
        <strain evidence="17">MI0301</strain>
        <tissue evidence="17">Leaf</tissue>
    </source>
</reference>
<keyword evidence="8" id="KW-0809">Transit peptide</keyword>
<evidence type="ECO:0000256" key="6">
    <source>
        <dbReference type="ARBA" id="ARBA00022692"/>
    </source>
</evidence>
<keyword evidence="7 14" id="KW-0653">Protein transport</keyword>
<feature type="transmembrane region" description="Helical" evidence="16">
    <location>
        <begin position="479"/>
        <end position="501"/>
    </location>
</feature>
<evidence type="ECO:0000256" key="7">
    <source>
        <dbReference type="ARBA" id="ARBA00022927"/>
    </source>
</evidence>
<feature type="transmembrane region" description="Helical" evidence="16">
    <location>
        <begin position="240"/>
        <end position="259"/>
    </location>
</feature>
<dbReference type="PANTHER" id="PTHR10906">
    <property type="entry name" value="SECY/SEC61-ALPHA FAMILY MEMBER"/>
    <property type="match status" value="1"/>
</dbReference>
<dbReference type="InterPro" id="IPR030659">
    <property type="entry name" value="SecY_CS"/>
</dbReference>
<evidence type="ECO:0000256" key="9">
    <source>
        <dbReference type="ARBA" id="ARBA00022989"/>
    </source>
</evidence>
<evidence type="ECO:0000256" key="13">
    <source>
        <dbReference type="ARBA" id="ARBA00031059"/>
    </source>
</evidence>